<reference evidence="1 2" key="1">
    <citation type="submission" date="2018-10" db="EMBL/GenBank/DDBJ databases">
        <title>Thermophilic Lithotrophy and Phototrophy in an Intertidal, Iron-rich, Geothermal Spring.</title>
        <authorList>
            <person name="Ward L.M."/>
            <person name="Idei A."/>
            <person name="Nakagawa M."/>
            <person name="Ueno Y."/>
            <person name="Fischer W."/>
            <person name="Mcglynn S.E."/>
        </authorList>
    </citation>
    <scope>NUCLEOTIDE SEQUENCE [LARGE SCALE GENOMIC DNA]</scope>
    <source>
        <strain evidence="1">J137</strain>
    </source>
</reference>
<dbReference type="InterPro" id="IPR011697">
    <property type="entry name" value="Peptidase_C26"/>
</dbReference>
<dbReference type="SUPFAM" id="SSF52317">
    <property type="entry name" value="Class I glutamine amidotransferase-like"/>
    <property type="match status" value="1"/>
</dbReference>
<dbReference type="Proteomes" id="UP000269410">
    <property type="component" value="Unassembled WGS sequence"/>
</dbReference>
<dbReference type="GO" id="GO:0033969">
    <property type="term" value="F:gamma-glutamyl-gamma-aminobutyrate hydrolase activity"/>
    <property type="evidence" value="ECO:0007669"/>
    <property type="project" value="TreeGrafter"/>
</dbReference>
<dbReference type="InterPro" id="IPR044668">
    <property type="entry name" value="PuuD-like"/>
</dbReference>
<keyword evidence="1" id="KW-0378">Hydrolase</keyword>
<dbReference type="EMBL" id="RFKV01000013">
    <property type="protein sequence ID" value="RMD77657.1"/>
    <property type="molecule type" value="Genomic_DNA"/>
</dbReference>
<dbReference type="GO" id="GO:0006598">
    <property type="term" value="P:polyamine catabolic process"/>
    <property type="evidence" value="ECO:0007669"/>
    <property type="project" value="TreeGrafter"/>
</dbReference>
<sequence length="254" mass="28748">NDRCSLEKAKMRNKEILTVMAYFKNKEDSKVGAYFVRETYYLKLKRFGLNVNFLPPLWNEGLVDEINEMYDKSHGILLMGGSDVNPIVYGSEMHKETKVKEPERDMLEINLVKKALAEKKPLLGICRGCQIIAVASGGTLYQHIPELTNLKHGVSEDLGYDGLLSEDNYHEVFIERNSRIFDILGTDKVKINTGHHQAVKTLGENFMVSGKTADGIVEIIEAKDLNHFCFGFQGHIEAMNDITDKVFEAFVQSL</sequence>
<feature type="non-terminal residue" evidence="1">
    <location>
        <position position="1"/>
    </location>
</feature>
<dbReference type="Gene3D" id="3.40.50.880">
    <property type="match status" value="1"/>
</dbReference>
<dbReference type="InterPro" id="IPR029062">
    <property type="entry name" value="Class_I_gatase-like"/>
</dbReference>
<dbReference type="AlphaFoldDB" id="A0A3M0Z1V9"/>
<dbReference type="PANTHER" id="PTHR43235:SF1">
    <property type="entry name" value="GLUTAMINE AMIDOTRANSFERASE PB2B2.05-RELATED"/>
    <property type="match status" value="1"/>
</dbReference>
<proteinExistence type="predicted"/>
<dbReference type="PROSITE" id="PS51273">
    <property type="entry name" value="GATASE_TYPE_1"/>
    <property type="match status" value="1"/>
</dbReference>
<comment type="caution">
    <text evidence="1">The sequence shown here is derived from an EMBL/GenBank/DDBJ whole genome shotgun (WGS) entry which is preliminary data.</text>
</comment>
<dbReference type="CDD" id="cd01745">
    <property type="entry name" value="GATase1_2"/>
    <property type="match status" value="1"/>
</dbReference>
<organism evidence="1 2">
    <name type="scientific">Candidatus Dojkabacteria bacterium</name>
    <dbReference type="NCBI Taxonomy" id="2099670"/>
    <lineage>
        <taxon>Bacteria</taxon>
        <taxon>Candidatus Dojkabacteria</taxon>
    </lineage>
</organism>
<dbReference type="PANTHER" id="PTHR43235">
    <property type="entry name" value="GLUTAMINE AMIDOTRANSFERASE PB2B2.05-RELATED"/>
    <property type="match status" value="1"/>
</dbReference>
<dbReference type="GO" id="GO:0005829">
    <property type="term" value="C:cytosol"/>
    <property type="evidence" value="ECO:0007669"/>
    <property type="project" value="TreeGrafter"/>
</dbReference>
<gene>
    <name evidence="1" type="ORF">D6810_00355</name>
</gene>
<name>A0A3M0Z1V9_9BACT</name>
<protein>
    <submittedName>
        <fullName evidence="1">Gamma-glutamyl-gamma-aminobutyrate hydrolase family protein</fullName>
    </submittedName>
</protein>
<accession>A0A3M0Z1V9</accession>
<dbReference type="Pfam" id="PF07722">
    <property type="entry name" value="Peptidase_C26"/>
    <property type="match status" value="1"/>
</dbReference>
<evidence type="ECO:0000313" key="2">
    <source>
        <dbReference type="Proteomes" id="UP000269410"/>
    </source>
</evidence>
<evidence type="ECO:0000313" key="1">
    <source>
        <dbReference type="EMBL" id="RMD77657.1"/>
    </source>
</evidence>